<feature type="compositionally biased region" description="Basic and acidic residues" evidence="1">
    <location>
        <begin position="433"/>
        <end position="449"/>
    </location>
</feature>
<accession>A0A9K3CSW0</accession>
<gene>
    <name evidence="2" type="ORF">KIPB_001981</name>
</gene>
<protein>
    <submittedName>
        <fullName evidence="2">Uncharacterized protein</fullName>
    </submittedName>
</protein>
<feature type="region of interest" description="Disordered" evidence="1">
    <location>
        <begin position="216"/>
        <end position="347"/>
    </location>
</feature>
<feature type="compositionally biased region" description="Basic and acidic residues" evidence="1">
    <location>
        <begin position="264"/>
        <end position="278"/>
    </location>
</feature>
<dbReference type="AlphaFoldDB" id="A0A9K3CSW0"/>
<proteinExistence type="predicted"/>
<feature type="compositionally biased region" description="Basic and acidic residues" evidence="1">
    <location>
        <begin position="92"/>
        <end position="103"/>
    </location>
</feature>
<organism evidence="2 3">
    <name type="scientific">Kipferlia bialata</name>
    <dbReference type="NCBI Taxonomy" id="797122"/>
    <lineage>
        <taxon>Eukaryota</taxon>
        <taxon>Metamonada</taxon>
        <taxon>Carpediemonas-like organisms</taxon>
        <taxon>Kipferlia</taxon>
    </lineage>
</organism>
<evidence type="ECO:0000313" key="3">
    <source>
        <dbReference type="Proteomes" id="UP000265618"/>
    </source>
</evidence>
<dbReference type="Proteomes" id="UP000265618">
    <property type="component" value="Unassembled WGS sequence"/>
</dbReference>
<comment type="caution">
    <text evidence="2">The sequence shown here is derived from an EMBL/GenBank/DDBJ whole genome shotgun (WGS) entry which is preliminary data.</text>
</comment>
<feature type="region of interest" description="Disordered" evidence="1">
    <location>
        <begin position="89"/>
        <end position="138"/>
    </location>
</feature>
<feature type="region of interest" description="Disordered" evidence="1">
    <location>
        <begin position="410"/>
        <end position="458"/>
    </location>
</feature>
<evidence type="ECO:0000256" key="1">
    <source>
        <dbReference type="SAM" id="MobiDB-lite"/>
    </source>
</evidence>
<evidence type="ECO:0000313" key="2">
    <source>
        <dbReference type="EMBL" id="GIQ81079.1"/>
    </source>
</evidence>
<reference evidence="2 3" key="1">
    <citation type="journal article" date="2018" name="PLoS ONE">
        <title>The draft genome of Kipferlia bialata reveals reductive genome evolution in fornicate parasites.</title>
        <authorList>
            <person name="Tanifuji G."/>
            <person name="Takabayashi S."/>
            <person name="Kume K."/>
            <person name="Takagi M."/>
            <person name="Nakayama T."/>
            <person name="Kamikawa R."/>
            <person name="Inagaki Y."/>
            <person name="Hashimoto T."/>
        </authorList>
    </citation>
    <scope>NUCLEOTIDE SEQUENCE [LARGE SCALE GENOMIC DNA]</scope>
    <source>
        <strain evidence="2">NY0173</strain>
    </source>
</reference>
<dbReference type="EMBL" id="BDIP01000302">
    <property type="protein sequence ID" value="GIQ81079.1"/>
    <property type="molecule type" value="Genomic_DNA"/>
</dbReference>
<sequence>MDGDTVDFDVSSDEGECRTEPAILSQDSVLGGQNQGGRPDPLVSRVCVLEALVRDLCNEMAGLKQTVKTQRHDLRSLRKEYSRVQETLSRVQSERAHATRDVKGASVEHISQRGYSQRERHPGATGGNALRPGGAGDTKATVVPVSRTLMAMSMGGGHPRVASRHGKVVSGKSQIHRSQASQGLTVAIGKRVVRERHLDKAKVVSLLAKEGRCGVRERESVPTLSTQPGDIDLDTSDSMKGVPCLSLSLSLSQSSPPGSPEPLLPEREMERERERESVADGGTGIQPKPNKTVSKGKGRGRPTRSLQGVTAIETDDDGYARKRPRPAAPVEPVPVHAPSDTVSDRETVTAGVLSPRGEGLELLDVREGVCASPGSDRLDRLGVLSPVGSPSPLTPVQYPTPVPFCPFSHAVSPLSKDPLDAPGHHNIPVPDRWVAKGDRDAGRPSKHPTDTGASPLSM</sequence>
<feature type="compositionally biased region" description="Low complexity" evidence="1">
    <location>
        <begin position="243"/>
        <end position="256"/>
    </location>
</feature>
<keyword evidence="3" id="KW-1185">Reference proteome</keyword>
<name>A0A9K3CSW0_9EUKA</name>